<name>A0A0D3BTU5_BRAOL</name>
<dbReference type="PANTHER" id="PTHR45023">
    <property type="match status" value="1"/>
</dbReference>
<evidence type="ECO:0000313" key="2">
    <source>
        <dbReference type="EnsemblPlants" id="Bo4g061490.1"/>
    </source>
</evidence>
<dbReference type="Proteomes" id="UP000032141">
    <property type="component" value="Chromosome C4"/>
</dbReference>
<dbReference type="Gramene" id="Bo4g061490.1">
    <property type="protein sequence ID" value="Bo4g061490.1"/>
    <property type="gene ID" value="Bo4g061490"/>
</dbReference>
<evidence type="ECO:0000256" key="1">
    <source>
        <dbReference type="SAM" id="MobiDB-lite"/>
    </source>
</evidence>
<keyword evidence="3" id="KW-1185">Reference proteome</keyword>
<dbReference type="PANTHER" id="PTHR45023:SF4">
    <property type="entry name" value="GLYCINE-RICH PROTEIN-RELATED"/>
    <property type="match status" value="1"/>
</dbReference>
<dbReference type="InterPro" id="IPR006912">
    <property type="entry name" value="Harbinger_derived_prot"/>
</dbReference>
<protein>
    <recommendedName>
        <fullName evidence="4">No apical meristem-associated C-terminal domain-containing protein</fullName>
    </recommendedName>
</protein>
<reference evidence="2 3" key="1">
    <citation type="journal article" date="2014" name="Genome Biol.">
        <title>Transcriptome and methylome profiling reveals relics of genome dominance in the mesopolyploid Brassica oleracea.</title>
        <authorList>
            <person name="Parkin I.A."/>
            <person name="Koh C."/>
            <person name="Tang H."/>
            <person name="Robinson S.J."/>
            <person name="Kagale S."/>
            <person name="Clarke W.E."/>
            <person name="Town C.D."/>
            <person name="Nixon J."/>
            <person name="Krishnakumar V."/>
            <person name="Bidwell S.L."/>
            <person name="Denoeud F."/>
            <person name="Belcram H."/>
            <person name="Links M.G."/>
            <person name="Just J."/>
            <person name="Clarke C."/>
            <person name="Bender T."/>
            <person name="Huebert T."/>
            <person name="Mason A.S."/>
            <person name="Pires J.C."/>
            <person name="Barker G."/>
            <person name="Moore J."/>
            <person name="Walley P.G."/>
            <person name="Manoli S."/>
            <person name="Batley J."/>
            <person name="Edwards D."/>
            <person name="Nelson M.N."/>
            <person name="Wang X."/>
            <person name="Paterson A.H."/>
            <person name="King G."/>
            <person name="Bancroft I."/>
            <person name="Chalhoub B."/>
            <person name="Sharpe A.G."/>
        </authorList>
    </citation>
    <scope>NUCLEOTIDE SEQUENCE</scope>
    <source>
        <strain evidence="2 3">cv. TO1000</strain>
    </source>
</reference>
<dbReference type="STRING" id="109376.A0A0D3BTU5"/>
<evidence type="ECO:0008006" key="4">
    <source>
        <dbReference type="Google" id="ProtNLM"/>
    </source>
</evidence>
<feature type="compositionally biased region" description="Polar residues" evidence="1">
    <location>
        <begin position="150"/>
        <end position="161"/>
    </location>
</feature>
<evidence type="ECO:0000313" key="3">
    <source>
        <dbReference type="Proteomes" id="UP000032141"/>
    </source>
</evidence>
<dbReference type="EnsemblPlants" id="Bo4g061490.1">
    <property type="protein sequence ID" value="Bo4g061490.1"/>
    <property type="gene ID" value="Bo4g061490"/>
</dbReference>
<organism evidence="2 3">
    <name type="scientific">Brassica oleracea var. oleracea</name>
    <dbReference type="NCBI Taxonomy" id="109376"/>
    <lineage>
        <taxon>Eukaryota</taxon>
        <taxon>Viridiplantae</taxon>
        <taxon>Streptophyta</taxon>
        <taxon>Embryophyta</taxon>
        <taxon>Tracheophyta</taxon>
        <taxon>Spermatophyta</taxon>
        <taxon>Magnoliopsida</taxon>
        <taxon>eudicotyledons</taxon>
        <taxon>Gunneridae</taxon>
        <taxon>Pentapetalae</taxon>
        <taxon>rosids</taxon>
        <taxon>malvids</taxon>
        <taxon>Brassicales</taxon>
        <taxon>Brassicaceae</taxon>
        <taxon>Brassiceae</taxon>
        <taxon>Brassica</taxon>
    </lineage>
</organism>
<reference evidence="2" key="2">
    <citation type="submission" date="2015-03" db="UniProtKB">
        <authorList>
            <consortium name="EnsemblPlants"/>
        </authorList>
    </citation>
    <scope>IDENTIFICATION</scope>
</reference>
<proteinExistence type="predicted"/>
<dbReference type="HOGENOM" id="CLU_012390_5_3_1"/>
<accession>A0A0D3BTU5</accession>
<sequence>MNQSGSLAVALIEEEKRRPISVALLEGQACNSSSNFVEETQAERRERRVWTPVDDVVLISVWLNTRKDPKINDLVNNFYGAYEAASREKTSGQNQNDVLKLAHEIFYNNHPKKFNLEHAWMELCNDQKWCEISKSKFHGSGKRRKLDEGAQSSTSHTSEASNADAEHPPGVKAAKANGKKVKAEGKTLSEFERMWSIKQEDLTSKERLSKMKLLDSLIGKQEPLAEYEEALKKYKKSDRVEHCEGNKKRLKLVMLCSVACVTEACFVVCLEACIVVFDRLSNEVEFLKQKKDALGKLSLSPLQKCTAAIRVLAYGTAADAVDEYLRLGSTTTRSCTLNDINVLDRSPVFDDIIKGQAPQVTYSVNGIEYHLAYYLTDSIYPKWIMRACIILHNMIVEDERDEYTQFDVSEFQQGEETGSSHVDLTYSTDIPTNIVNMMGVRTRIRDRQMHQQLKNDLVEHIWGKFGHGGDNY</sequence>
<feature type="region of interest" description="Disordered" evidence="1">
    <location>
        <begin position="140"/>
        <end position="180"/>
    </location>
</feature>
<dbReference type="AlphaFoldDB" id="A0A0D3BTU5"/>
<dbReference type="Pfam" id="PF04827">
    <property type="entry name" value="Plant_tran"/>
    <property type="match status" value="2"/>
</dbReference>